<reference evidence="2 3" key="1">
    <citation type="submission" date="2016-10" db="EMBL/GenBank/DDBJ databases">
        <authorList>
            <person name="de Groot N.N."/>
        </authorList>
    </citation>
    <scope>NUCLEOTIDE SEQUENCE [LARGE SCALE GENOMIC DNA]</scope>
    <source>
        <strain evidence="2 3">CGMCC 1.10434</strain>
    </source>
</reference>
<dbReference type="Pfam" id="PF08378">
    <property type="entry name" value="NERD"/>
    <property type="match status" value="1"/>
</dbReference>
<evidence type="ECO:0000313" key="3">
    <source>
        <dbReference type="Proteomes" id="UP000199300"/>
    </source>
</evidence>
<feature type="domain" description="NERD" evidence="1">
    <location>
        <begin position="14"/>
        <end position="80"/>
    </location>
</feature>
<organism evidence="2 3">
    <name type="scientific">Amphibacillus marinus</name>
    <dbReference type="NCBI Taxonomy" id="872970"/>
    <lineage>
        <taxon>Bacteria</taxon>
        <taxon>Bacillati</taxon>
        <taxon>Bacillota</taxon>
        <taxon>Bacilli</taxon>
        <taxon>Bacillales</taxon>
        <taxon>Bacillaceae</taxon>
        <taxon>Amphibacillus</taxon>
    </lineage>
</organism>
<evidence type="ECO:0000259" key="1">
    <source>
        <dbReference type="PROSITE" id="PS50965"/>
    </source>
</evidence>
<name>A0A1H8KCH7_9BACI</name>
<dbReference type="PROSITE" id="PS50965">
    <property type="entry name" value="NERD"/>
    <property type="match status" value="1"/>
</dbReference>
<dbReference type="AlphaFoldDB" id="A0A1H8KCH7"/>
<dbReference type="RefSeq" id="WP_177178214.1">
    <property type="nucleotide sequence ID" value="NZ_FODJ01000002.1"/>
</dbReference>
<accession>A0A1H8KCH7</accession>
<evidence type="ECO:0000313" key="2">
    <source>
        <dbReference type="EMBL" id="SEN90729.1"/>
    </source>
</evidence>
<keyword evidence="3" id="KW-1185">Reference proteome</keyword>
<dbReference type="EMBL" id="FODJ01000002">
    <property type="protein sequence ID" value="SEN90729.1"/>
    <property type="molecule type" value="Genomic_DNA"/>
</dbReference>
<proteinExistence type="predicted"/>
<gene>
    <name evidence="2" type="ORF">SAMN04488134_102248</name>
</gene>
<dbReference type="Proteomes" id="UP000199300">
    <property type="component" value="Unassembled WGS sequence"/>
</dbReference>
<dbReference type="InterPro" id="IPR011528">
    <property type="entry name" value="NERD"/>
</dbReference>
<sequence>MSLEQLNYLEHLQLGYEGEVQLGQAIQQSKVNGVYLQDLLISINQTEVQIDALIVKNQQLYVLEVKNYQGDYYLENDCWY</sequence>
<protein>
    <submittedName>
        <fullName evidence="2">Nuclease-related domain-containing protein</fullName>
    </submittedName>
</protein>